<keyword evidence="2 3" id="KW-0040">ANK repeat</keyword>
<dbReference type="Gene3D" id="1.25.40.20">
    <property type="entry name" value="Ankyrin repeat-containing domain"/>
    <property type="match status" value="5"/>
</dbReference>
<dbReference type="InterPro" id="IPR002110">
    <property type="entry name" value="Ankyrin_rpt"/>
</dbReference>
<feature type="repeat" description="ANK" evidence="3">
    <location>
        <begin position="322"/>
        <end position="354"/>
    </location>
</feature>
<dbReference type="OrthoDB" id="448455at2759"/>
<dbReference type="Pfam" id="PF13637">
    <property type="entry name" value="Ank_4"/>
    <property type="match status" value="1"/>
</dbReference>
<dbReference type="Gene3D" id="1.10.533.10">
    <property type="entry name" value="Death Domain, Fas"/>
    <property type="match status" value="1"/>
</dbReference>
<feature type="compositionally biased region" description="Polar residues" evidence="4">
    <location>
        <begin position="389"/>
        <end position="403"/>
    </location>
</feature>
<reference evidence="6 7" key="1">
    <citation type="submission" date="2020-04" db="EMBL/GenBank/DDBJ databases">
        <authorList>
            <person name="Alioto T."/>
            <person name="Alioto T."/>
            <person name="Gomez Garrido J."/>
        </authorList>
    </citation>
    <scope>NUCLEOTIDE SEQUENCE [LARGE SCALE GENOMIC DNA]</scope>
</reference>
<feature type="repeat" description="ANK" evidence="3">
    <location>
        <begin position="68"/>
        <end position="100"/>
    </location>
</feature>
<keyword evidence="1" id="KW-0677">Repeat</keyword>
<evidence type="ECO:0000256" key="4">
    <source>
        <dbReference type="SAM" id="MobiDB-lite"/>
    </source>
</evidence>
<evidence type="ECO:0000256" key="1">
    <source>
        <dbReference type="ARBA" id="ARBA00022737"/>
    </source>
</evidence>
<dbReference type="CDD" id="cd01670">
    <property type="entry name" value="Death"/>
    <property type="match status" value="1"/>
</dbReference>
<accession>A0A8S1DUY6</accession>
<dbReference type="PANTHER" id="PTHR24198">
    <property type="entry name" value="ANKYRIN REPEAT AND PROTEIN KINASE DOMAIN-CONTAINING PROTEIN"/>
    <property type="match status" value="1"/>
</dbReference>
<feature type="compositionally biased region" description="Basic and acidic residues" evidence="4">
    <location>
        <begin position="560"/>
        <end position="575"/>
    </location>
</feature>
<dbReference type="InterPro" id="IPR011029">
    <property type="entry name" value="DEATH-like_dom_sf"/>
</dbReference>
<feature type="repeat" description="ANK" evidence="3">
    <location>
        <begin position="35"/>
        <end position="67"/>
    </location>
</feature>
<dbReference type="Pfam" id="PF00531">
    <property type="entry name" value="Death"/>
    <property type="match status" value="1"/>
</dbReference>
<dbReference type="SUPFAM" id="SSF47986">
    <property type="entry name" value="DEATH domain"/>
    <property type="match status" value="1"/>
</dbReference>
<dbReference type="PROSITE" id="PS50297">
    <property type="entry name" value="ANK_REP_REGION"/>
    <property type="match status" value="8"/>
</dbReference>
<feature type="region of interest" description="Disordered" evidence="4">
    <location>
        <begin position="560"/>
        <end position="583"/>
    </location>
</feature>
<feature type="repeat" description="ANK" evidence="3">
    <location>
        <begin position="189"/>
        <end position="222"/>
    </location>
</feature>
<dbReference type="InterPro" id="IPR036770">
    <property type="entry name" value="Ankyrin_rpt-contain_sf"/>
</dbReference>
<dbReference type="SMART" id="SM00248">
    <property type="entry name" value="ANK"/>
    <property type="match status" value="11"/>
</dbReference>
<dbReference type="PROSITE" id="PS50017">
    <property type="entry name" value="DEATH_DOMAIN"/>
    <property type="match status" value="1"/>
</dbReference>
<feature type="repeat" description="ANK" evidence="3">
    <location>
        <begin position="223"/>
        <end position="255"/>
    </location>
</feature>
<evidence type="ECO:0000256" key="2">
    <source>
        <dbReference type="ARBA" id="ARBA00023043"/>
    </source>
</evidence>
<feature type="non-terminal residue" evidence="6">
    <location>
        <position position="583"/>
    </location>
</feature>
<feature type="repeat" description="ANK" evidence="3">
    <location>
        <begin position="136"/>
        <end position="168"/>
    </location>
</feature>
<dbReference type="InterPro" id="IPR000488">
    <property type="entry name" value="Death_dom"/>
</dbReference>
<organism evidence="6 7">
    <name type="scientific">Cloeon dipterum</name>
    <dbReference type="NCBI Taxonomy" id="197152"/>
    <lineage>
        <taxon>Eukaryota</taxon>
        <taxon>Metazoa</taxon>
        <taxon>Ecdysozoa</taxon>
        <taxon>Arthropoda</taxon>
        <taxon>Hexapoda</taxon>
        <taxon>Insecta</taxon>
        <taxon>Pterygota</taxon>
        <taxon>Palaeoptera</taxon>
        <taxon>Ephemeroptera</taxon>
        <taxon>Pisciforma</taxon>
        <taxon>Baetidae</taxon>
        <taxon>Cloeon</taxon>
    </lineage>
</organism>
<feature type="repeat" description="ANK" evidence="3">
    <location>
        <begin position="256"/>
        <end position="288"/>
    </location>
</feature>
<comment type="caution">
    <text evidence="6">The sequence shown here is derived from an EMBL/GenBank/DDBJ whole genome shotgun (WGS) entry which is preliminary data.</text>
</comment>
<dbReference type="PANTHER" id="PTHR24198:SF165">
    <property type="entry name" value="ANKYRIN REPEAT-CONTAINING PROTEIN-RELATED"/>
    <property type="match status" value="1"/>
</dbReference>
<feature type="repeat" description="ANK" evidence="3">
    <location>
        <begin position="289"/>
        <end position="321"/>
    </location>
</feature>
<dbReference type="Proteomes" id="UP000494165">
    <property type="component" value="Unassembled WGS sequence"/>
</dbReference>
<evidence type="ECO:0000256" key="3">
    <source>
        <dbReference type="PROSITE-ProRule" id="PRU00023"/>
    </source>
</evidence>
<proteinExistence type="predicted"/>
<dbReference type="GO" id="GO:0007165">
    <property type="term" value="P:signal transduction"/>
    <property type="evidence" value="ECO:0007669"/>
    <property type="project" value="InterPro"/>
</dbReference>
<evidence type="ECO:0000259" key="5">
    <source>
        <dbReference type="PROSITE" id="PS50017"/>
    </source>
</evidence>
<dbReference type="PRINTS" id="PR01415">
    <property type="entry name" value="ANKYRIN"/>
</dbReference>
<protein>
    <recommendedName>
        <fullName evidence="5">Death domain-containing protein</fullName>
    </recommendedName>
</protein>
<dbReference type="Pfam" id="PF12796">
    <property type="entry name" value="Ank_2"/>
    <property type="match status" value="3"/>
</dbReference>
<keyword evidence="7" id="KW-1185">Reference proteome</keyword>
<evidence type="ECO:0000313" key="6">
    <source>
        <dbReference type="EMBL" id="CAB3387794.1"/>
    </source>
</evidence>
<dbReference type="PROSITE" id="PS50088">
    <property type="entry name" value="ANK_REPEAT"/>
    <property type="match status" value="8"/>
</dbReference>
<gene>
    <name evidence="6" type="ORF">CLODIP_2_CD16364</name>
</gene>
<dbReference type="SUPFAM" id="SSF48403">
    <property type="entry name" value="Ankyrin repeat"/>
    <property type="match status" value="1"/>
</dbReference>
<sequence length="583" mass="65473">LKNDLLLHEAVIKNDAEAVEAILKEPLDVNSRNNYGRAPIHWASSRGSTDIMQLLIEARCDIEAKDKYGMSPILMAAWHGHKDAVQLLVKCGANTQVNNKKLYTLLMCAVHNNRLDVVNFLLETVEDLEIDVEDMERQTALFHAAHNGHHDVVKRLIEAGARYNLRNKVSKSLTPRYLFTLWCNFQKKTGRTPLHAASENGHVEVLQLLLLQENLERDVQDEDGNTALHIAAENQQTLAVEALLEVGYPPDKENKKGYTALHLASSKGCRCIIDSLLQHGANIEHRCKEGNTPLHVACLANEIETTELLINKGADVNALNDVRQSAIHIAAEKGFQDLCKQLLNSGANIEQKEEGGRTPLYIAARGSFTTIVDMIIKTARLDYPTVRTTSRPDLVSTSSSAGQLTHKCSHSKAQPAPQILLTSTTSCAIHRDEQQPDVDENELNSFNTASRRKWRLSREDSKTGANEQLRQLLRKLAYKHLKSDEWKRLAHHWSFTDEQIAAIEHQCAGPAGNKEHAFRMMLIWAHGLVPEANPLKELYEALVAIDRRNVAEAMRKKVDEENAERLKKKSNEEKKRCKSCTIS</sequence>
<feature type="domain" description="Death" evidence="5">
    <location>
        <begin position="485"/>
        <end position="558"/>
    </location>
</feature>
<name>A0A8S1DUY6_9INSE</name>
<feature type="region of interest" description="Disordered" evidence="4">
    <location>
        <begin position="389"/>
        <end position="415"/>
    </location>
</feature>
<dbReference type="EMBL" id="CADEPI010000624">
    <property type="protein sequence ID" value="CAB3387794.1"/>
    <property type="molecule type" value="Genomic_DNA"/>
</dbReference>
<dbReference type="AlphaFoldDB" id="A0A8S1DUY6"/>
<evidence type="ECO:0000313" key="7">
    <source>
        <dbReference type="Proteomes" id="UP000494165"/>
    </source>
</evidence>
<dbReference type="Pfam" id="PF00023">
    <property type="entry name" value="Ank"/>
    <property type="match status" value="1"/>
</dbReference>